<protein>
    <submittedName>
        <fullName evidence="7">Protein phosphatase 1H</fullName>
    </submittedName>
</protein>
<dbReference type="GO" id="GO:0004741">
    <property type="term" value="F:[pyruvate dehydrogenase (acetyl-transferring)]-phosphatase activity"/>
    <property type="evidence" value="ECO:0007669"/>
    <property type="project" value="TreeGrafter"/>
</dbReference>
<dbReference type="EMBL" id="VSRR010004294">
    <property type="protein sequence ID" value="MPC39216.1"/>
    <property type="molecule type" value="Genomic_DNA"/>
</dbReference>
<dbReference type="SUPFAM" id="SSF81606">
    <property type="entry name" value="PP2C-like"/>
    <property type="match status" value="1"/>
</dbReference>
<reference evidence="7 8" key="1">
    <citation type="submission" date="2019-05" db="EMBL/GenBank/DDBJ databases">
        <title>Another draft genome of Portunus trituberculatus and its Hox gene families provides insights of decapod evolution.</title>
        <authorList>
            <person name="Jeong J.-H."/>
            <person name="Song I."/>
            <person name="Kim S."/>
            <person name="Choi T."/>
            <person name="Kim D."/>
            <person name="Ryu S."/>
            <person name="Kim W."/>
        </authorList>
    </citation>
    <scope>NUCLEOTIDE SEQUENCE [LARGE SCALE GENOMIC DNA]</scope>
    <source>
        <tissue evidence="7">Muscle</tissue>
    </source>
</reference>
<comment type="similarity">
    <text evidence="4">Belongs to the PP2C family.</text>
</comment>
<feature type="region of interest" description="Disordered" evidence="5">
    <location>
        <begin position="195"/>
        <end position="237"/>
    </location>
</feature>
<dbReference type="GO" id="GO:0005739">
    <property type="term" value="C:mitochondrion"/>
    <property type="evidence" value="ECO:0007669"/>
    <property type="project" value="TreeGrafter"/>
</dbReference>
<dbReference type="GO" id="GO:0046872">
    <property type="term" value="F:metal ion binding"/>
    <property type="evidence" value="ECO:0007669"/>
    <property type="project" value="UniProtKB-KW"/>
</dbReference>
<keyword evidence="8" id="KW-1185">Reference proteome</keyword>
<evidence type="ECO:0000313" key="8">
    <source>
        <dbReference type="Proteomes" id="UP000324222"/>
    </source>
</evidence>
<keyword evidence="3 4" id="KW-0904">Protein phosphatase</keyword>
<dbReference type="PANTHER" id="PTHR13832">
    <property type="entry name" value="PROTEIN PHOSPHATASE 2C"/>
    <property type="match status" value="1"/>
</dbReference>
<dbReference type="InterPro" id="IPR000222">
    <property type="entry name" value="PP2C_BS"/>
</dbReference>
<evidence type="ECO:0000256" key="1">
    <source>
        <dbReference type="ARBA" id="ARBA00022723"/>
    </source>
</evidence>
<evidence type="ECO:0000256" key="2">
    <source>
        <dbReference type="ARBA" id="ARBA00022801"/>
    </source>
</evidence>
<feature type="compositionally biased region" description="Low complexity" evidence="5">
    <location>
        <begin position="132"/>
        <end position="144"/>
    </location>
</feature>
<evidence type="ECO:0000313" key="7">
    <source>
        <dbReference type="EMBL" id="MPC39216.1"/>
    </source>
</evidence>
<keyword evidence="1" id="KW-0479">Metal-binding</keyword>
<gene>
    <name evidence="7" type="primary">ppm1h</name>
    <name evidence="7" type="ORF">E2C01_032743</name>
</gene>
<dbReference type="InterPro" id="IPR015655">
    <property type="entry name" value="PP2C"/>
</dbReference>
<feature type="compositionally biased region" description="Basic and acidic residues" evidence="5">
    <location>
        <begin position="672"/>
        <end position="683"/>
    </location>
</feature>
<feature type="domain" description="PPM-type phosphatase" evidence="6">
    <location>
        <begin position="220"/>
        <end position="578"/>
    </location>
</feature>
<name>A0A5B7F1J2_PORTR</name>
<dbReference type="SMART" id="SM00332">
    <property type="entry name" value="PP2Cc"/>
    <property type="match status" value="1"/>
</dbReference>
<dbReference type="InterPro" id="IPR001932">
    <property type="entry name" value="PPM-type_phosphatase-like_dom"/>
</dbReference>
<feature type="region of interest" description="Disordered" evidence="5">
    <location>
        <begin position="587"/>
        <end position="683"/>
    </location>
</feature>
<dbReference type="Proteomes" id="UP000324222">
    <property type="component" value="Unassembled WGS sequence"/>
</dbReference>
<accession>A0A5B7F1J2</accession>
<dbReference type="InterPro" id="IPR036457">
    <property type="entry name" value="PPM-type-like_dom_sf"/>
</dbReference>
<dbReference type="CDD" id="cd00143">
    <property type="entry name" value="PP2Cc"/>
    <property type="match status" value="1"/>
</dbReference>
<evidence type="ECO:0000256" key="5">
    <source>
        <dbReference type="SAM" id="MobiDB-lite"/>
    </source>
</evidence>
<dbReference type="PROSITE" id="PS51746">
    <property type="entry name" value="PPM_2"/>
    <property type="match status" value="1"/>
</dbReference>
<dbReference type="PROSITE" id="PS01032">
    <property type="entry name" value="PPM_1"/>
    <property type="match status" value="1"/>
</dbReference>
<feature type="region of interest" description="Disordered" evidence="5">
    <location>
        <begin position="127"/>
        <end position="175"/>
    </location>
</feature>
<feature type="compositionally biased region" description="Basic residues" evidence="5">
    <location>
        <begin position="588"/>
        <end position="597"/>
    </location>
</feature>
<organism evidence="7 8">
    <name type="scientific">Portunus trituberculatus</name>
    <name type="common">Swimming crab</name>
    <name type="synonym">Neptunus trituberculatus</name>
    <dbReference type="NCBI Taxonomy" id="210409"/>
    <lineage>
        <taxon>Eukaryota</taxon>
        <taxon>Metazoa</taxon>
        <taxon>Ecdysozoa</taxon>
        <taxon>Arthropoda</taxon>
        <taxon>Crustacea</taxon>
        <taxon>Multicrustacea</taxon>
        <taxon>Malacostraca</taxon>
        <taxon>Eumalacostraca</taxon>
        <taxon>Eucarida</taxon>
        <taxon>Decapoda</taxon>
        <taxon>Pleocyemata</taxon>
        <taxon>Brachyura</taxon>
        <taxon>Eubrachyura</taxon>
        <taxon>Portunoidea</taxon>
        <taxon>Portunidae</taxon>
        <taxon>Portuninae</taxon>
        <taxon>Portunus</taxon>
    </lineage>
</organism>
<proteinExistence type="inferred from homology"/>
<feature type="compositionally biased region" description="Basic and acidic residues" evidence="5">
    <location>
        <begin position="622"/>
        <end position="637"/>
    </location>
</feature>
<keyword evidence="2 4" id="KW-0378">Hydrolase</keyword>
<dbReference type="PANTHER" id="PTHR13832:SF354">
    <property type="entry name" value="GM14138P"/>
    <property type="match status" value="1"/>
</dbReference>
<sequence>MLNRFKTALYNVVGSFDQTEGGALGGLGPGVTSGLSTSSLSTRSLTGSTKDKGLRFPYTRPHFLQLGSEDEIQVTADHAIRPIICPRDISRLPWNSGYAETINAGKSKKNEDQAVVHVGLLTRPLRVEQGAPSSTSSSSSSPSTLQDARSSSIKAEPVVNGHSEEGSDQPQEKTVMLQPQGIKHPLSASPATELKEGFSQDLSSNPEDQPGEGPGGIKIEEGSAEPPPPHESPQQSPMVHVSLPYYIFGVFDGHAGWGAAVAAANQLHHLVHEKLCDVIDILIPDPLEEKQQTPIWAPEKEVTMESAVTGALENAFWQMDHTIAEDRLRFQLTGGCTACVALFIHGKLFLANAGDSRAILSMGGVPLPMSFDFTPETENQRIRKLGAMHPELLGGEFTHLDFVRRPQRRDLGKRVLYREHYMSGWAYKTLTPDDLKYPLVCGEGKRSRVLGTIGVTRGFGDHDLKAQCTSIPIKPFLSPEPEVRVFDVEAAELTDGDVLVLATDGLWDIISNERAVAMVGKSLSHFPPDHHDKHKYRYTSAAQDLVMGSRGKLKERYWRTGDDKHATIDDITVFVVPILPYQEEHRVWKARQGRPPKGKQAATKERIETSGNGHAPAYVPPREQDNHECSSTEKHNTQDPLSTWEPPSMENFDLHPQEDHFRSEMDTAQTQRSEEPLRDSDKA</sequence>
<feature type="compositionally biased region" description="Basic and acidic residues" evidence="5">
    <location>
        <begin position="652"/>
        <end position="665"/>
    </location>
</feature>
<evidence type="ECO:0000259" key="6">
    <source>
        <dbReference type="PROSITE" id="PS51746"/>
    </source>
</evidence>
<evidence type="ECO:0000256" key="4">
    <source>
        <dbReference type="RuleBase" id="RU003465"/>
    </source>
</evidence>
<dbReference type="AlphaFoldDB" id="A0A5B7F1J2"/>
<dbReference type="Gene3D" id="3.60.40.10">
    <property type="entry name" value="PPM-type phosphatase domain"/>
    <property type="match status" value="1"/>
</dbReference>
<evidence type="ECO:0000256" key="3">
    <source>
        <dbReference type="ARBA" id="ARBA00022912"/>
    </source>
</evidence>
<comment type="caution">
    <text evidence="7">The sequence shown here is derived from an EMBL/GenBank/DDBJ whole genome shotgun (WGS) entry which is preliminary data.</text>
</comment>
<dbReference type="OrthoDB" id="10264738at2759"/>
<dbReference type="Pfam" id="PF00481">
    <property type="entry name" value="PP2C"/>
    <property type="match status" value="2"/>
</dbReference>